<name>A0ACC0BDL1_CATRO</name>
<evidence type="ECO:0000313" key="1">
    <source>
        <dbReference type="EMBL" id="KAI5670760.1"/>
    </source>
</evidence>
<sequence>MNTVTVISECVLKKVAYLLKDKSAFQTTTLFILAGTRKQIREGKAFSWFPNLLFLKIVLSRLDVGPAYYEDPVSSNPTYIKGIKAFLSGGAIELTLLLQRERAFPFSAVLPSEVIVLASSVDNMAALQLTQEWDRSGPPPSSLCTKT</sequence>
<gene>
    <name evidence="1" type="ORF">M9H77_11124</name>
</gene>
<reference evidence="2" key="1">
    <citation type="journal article" date="2023" name="Nat. Plants">
        <title>Single-cell RNA sequencing provides a high-resolution roadmap for understanding the multicellular compartmentation of specialized metabolism.</title>
        <authorList>
            <person name="Sun S."/>
            <person name="Shen X."/>
            <person name="Li Y."/>
            <person name="Li Y."/>
            <person name="Wang S."/>
            <person name="Li R."/>
            <person name="Zhang H."/>
            <person name="Shen G."/>
            <person name="Guo B."/>
            <person name="Wei J."/>
            <person name="Xu J."/>
            <person name="St-Pierre B."/>
            <person name="Chen S."/>
            <person name="Sun C."/>
        </authorList>
    </citation>
    <scope>NUCLEOTIDE SEQUENCE [LARGE SCALE GENOMIC DNA]</scope>
</reference>
<keyword evidence="2" id="KW-1185">Reference proteome</keyword>
<evidence type="ECO:0000313" key="2">
    <source>
        <dbReference type="Proteomes" id="UP001060085"/>
    </source>
</evidence>
<accession>A0ACC0BDL1</accession>
<organism evidence="1 2">
    <name type="scientific">Catharanthus roseus</name>
    <name type="common">Madagascar periwinkle</name>
    <name type="synonym">Vinca rosea</name>
    <dbReference type="NCBI Taxonomy" id="4058"/>
    <lineage>
        <taxon>Eukaryota</taxon>
        <taxon>Viridiplantae</taxon>
        <taxon>Streptophyta</taxon>
        <taxon>Embryophyta</taxon>
        <taxon>Tracheophyta</taxon>
        <taxon>Spermatophyta</taxon>
        <taxon>Magnoliopsida</taxon>
        <taxon>eudicotyledons</taxon>
        <taxon>Gunneridae</taxon>
        <taxon>Pentapetalae</taxon>
        <taxon>asterids</taxon>
        <taxon>lamiids</taxon>
        <taxon>Gentianales</taxon>
        <taxon>Apocynaceae</taxon>
        <taxon>Rauvolfioideae</taxon>
        <taxon>Vinceae</taxon>
        <taxon>Catharanthinae</taxon>
        <taxon>Catharanthus</taxon>
    </lineage>
</organism>
<dbReference type="Proteomes" id="UP001060085">
    <property type="component" value="Linkage Group LG03"/>
</dbReference>
<protein>
    <submittedName>
        <fullName evidence="1">Uncharacterized protein</fullName>
    </submittedName>
</protein>
<proteinExistence type="predicted"/>
<dbReference type="EMBL" id="CM044703">
    <property type="protein sequence ID" value="KAI5670760.1"/>
    <property type="molecule type" value="Genomic_DNA"/>
</dbReference>
<comment type="caution">
    <text evidence="1">The sequence shown here is derived from an EMBL/GenBank/DDBJ whole genome shotgun (WGS) entry which is preliminary data.</text>
</comment>